<dbReference type="InterPro" id="IPR036388">
    <property type="entry name" value="WH-like_DNA-bd_sf"/>
</dbReference>
<dbReference type="EMBL" id="LHXO01000012">
    <property type="protein sequence ID" value="KXA95550.1"/>
    <property type="molecule type" value="Genomic_DNA"/>
</dbReference>
<dbReference type="Proteomes" id="UP000070284">
    <property type="component" value="Unassembled WGS sequence"/>
</dbReference>
<feature type="compositionally biased region" description="Basic and acidic residues" evidence="1">
    <location>
        <begin position="35"/>
        <end position="56"/>
    </location>
</feature>
<evidence type="ECO:0000256" key="1">
    <source>
        <dbReference type="SAM" id="MobiDB-lite"/>
    </source>
</evidence>
<accession>A0A133UN58</accession>
<proteinExistence type="predicted"/>
<dbReference type="Gene3D" id="1.10.10.10">
    <property type="entry name" value="Winged helix-like DNA-binding domain superfamily/Winged helix DNA-binding domain"/>
    <property type="match status" value="1"/>
</dbReference>
<evidence type="ECO:0000313" key="3">
    <source>
        <dbReference type="Proteomes" id="UP000070284"/>
    </source>
</evidence>
<dbReference type="InterPro" id="IPR036390">
    <property type="entry name" value="WH_DNA-bd_sf"/>
</dbReference>
<name>A0A133UN58_9EURY</name>
<dbReference type="SUPFAM" id="SSF46785">
    <property type="entry name" value="Winged helix' DNA-binding domain"/>
    <property type="match status" value="1"/>
</dbReference>
<protein>
    <submittedName>
        <fullName evidence="2">Uncharacterized protein</fullName>
    </submittedName>
</protein>
<keyword evidence="3" id="KW-1185">Reference proteome</keyword>
<organism evidence="2 3">
    <name type="scientific">candidate division MSBL1 archaeon SCGC-AAA259E19</name>
    <dbReference type="NCBI Taxonomy" id="1698264"/>
    <lineage>
        <taxon>Archaea</taxon>
        <taxon>Methanobacteriati</taxon>
        <taxon>Methanobacteriota</taxon>
        <taxon>candidate division MSBL1</taxon>
    </lineage>
</organism>
<gene>
    <name evidence="2" type="ORF">AKJ65_01515</name>
</gene>
<feature type="region of interest" description="Disordered" evidence="1">
    <location>
        <begin position="25"/>
        <end position="71"/>
    </location>
</feature>
<dbReference type="AlphaFoldDB" id="A0A133UN58"/>
<comment type="caution">
    <text evidence="2">The sequence shown here is derived from an EMBL/GenBank/DDBJ whole genome shotgun (WGS) entry which is preliminary data.</text>
</comment>
<evidence type="ECO:0000313" key="2">
    <source>
        <dbReference type="EMBL" id="KXA95550.1"/>
    </source>
</evidence>
<reference evidence="2 3" key="1">
    <citation type="journal article" date="2016" name="Sci. Rep.">
        <title>Metabolic traits of an uncultured archaeal lineage -MSBL1- from brine pools of the Red Sea.</title>
        <authorList>
            <person name="Mwirichia R."/>
            <person name="Alam I."/>
            <person name="Rashid M."/>
            <person name="Vinu M."/>
            <person name="Ba-Alawi W."/>
            <person name="Anthony Kamau A."/>
            <person name="Kamanda Ngugi D."/>
            <person name="Goker M."/>
            <person name="Klenk H.P."/>
            <person name="Bajic V."/>
            <person name="Stingl U."/>
        </authorList>
    </citation>
    <scope>NUCLEOTIDE SEQUENCE [LARGE SCALE GENOMIC DNA]</scope>
    <source>
        <strain evidence="2">SCGC-AAA259E19</strain>
    </source>
</reference>
<sequence>MRKELERIREVNGDVDLWIERKAQELEAGEAGGEPEEKVTKTTTREGARGEERGIDPSELFGEVEPDESELSEKEKYFQSLEDEFSATQNDIIRCTSKGINNSRKIAQKLNLNPDTVRRNYKPLREEELLETGRKGISLTERGKQFAEHLTEDQP</sequence>